<gene>
    <name evidence="1" type="ORF">L9F63_017154</name>
</gene>
<name>A0AAD7ZZP3_DIPPU</name>
<evidence type="ECO:0000313" key="1">
    <source>
        <dbReference type="EMBL" id="KAJ9589641.1"/>
    </source>
</evidence>
<reference evidence="1" key="2">
    <citation type="submission" date="2023-05" db="EMBL/GenBank/DDBJ databases">
        <authorList>
            <person name="Fouks B."/>
        </authorList>
    </citation>
    <scope>NUCLEOTIDE SEQUENCE</scope>
    <source>
        <strain evidence="1">Stay&amp;Tobe</strain>
        <tissue evidence="1">Testes</tissue>
    </source>
</reference>
<dbReference type="EMBL" id="JASPKZ010004923">
    <property type="protein sequence ID" value="KAJ9589641.1"/>
    <property type="molecule type" value="Genomic_DNA"/>
</dbReference>
<proteinExistence type="predicted"/>
<reference evidence="1" key="1">
    <citation type="journal article" date="2023" name="IScience">
        <title>Live-bearing cockroach genome reveals convergent evolutionary mechanisms linked to viviparity in insects and beyond.</title>
        <authorList>
            <person name="Fouks B."/>
            <person name="Harrison M.C."/>
            <person name="Mikhailova A.A."/>
            <person name="Marchal E."/>
            <person name="English S."/>
            <person name="Carruthers M."/>
            <person name="Jennings E.C."/>
            <person name="Chiamaka E.L."/>
            <person name="Frigard R.A."/>
            <person name="Pippel M."/>
            <person name="Attardo G.M."/>
            <person name="Benoit J.B."/>
            <person name="Bornberg-Bauer E."/>
            <person name="Tobe S.S."/>
        </authorList>
    </citation>
    <scope>NUCLEOTIDE SEQUENCE</scope>
    <source>
        <strain evidence="1">Stay&amp;Tobe</strain>
    </source>
</reference>
<sequence>NGNVRAPNISRQSALNGHSAARRFSACPRRSHSCKVQQSSGICLFWCIYRKEAMAEVFSLSSFSLLCCFRSGWHIFFTCSTYNLIISNFTLNVFYCSEF</sequence>
<dbReference type="Proteomes" id="UP001233999">
    <property type="component" value="Unassembled WGS sequence"/>
</dbReference>
<keyword evidence="2" id="KW-1185">Reference proteome</keyword>
<comment type="caution">
    <text evidence="1">The sequence shown here is derived from an EMBL/GenBank/DDBJ whole genome shotgun (WGS) entry which is preliminary data.</text>
</comment>
<dbReference type="AlphaFoldDB" id="A0AAD7ZZP3"/>
<feature type="non-terminal residue" evidence="1">
    <location>
        <position position="1"/>
    </location>
</feature>
<accession>A0AAD7ZZP3</accession>
<evidence type="ECO:0000313" key="2">
    <source>
        <dbReference type="Proteomes" id="UP001233999"/>
    </source>
</evidence>
<feature type="non-terminal residue" evidence="1">
    <location>
        <position position="99"/>
    </location>
</feature>
<protein>
    <submittedName>
        <fullName evidence="1">Uncharacterized protein</fullName>
    </submittedName>
</protein>
<organism evidence="1 2">
    <name type="scientific">Diploptera punctata</name>
    <name type="common">Pacific beetle cockroach</name>
    <dbReference type="NCBI Taxonomy" id="6984"/>
    <lineage>
        <taxon>Eukaryota</taxon>
        <taxon>Metazoa</taxon>
        <taxon>Ecdysozoa</taxon>
        <taxon>Arthropoda</taxon>
        <taxon>Hexapoda</taxon>
        <taxon>Insecta</taxon>
        <taxon>Pterygota</taxon>
        <taxon>Neoptera</taxon>
        <taxon>Polyneoptera</taxon>
        <taxon>Dictyoptera</taxon>
        <taxon>Blattodea</taxon>
        <taxon>Blaberoidea</taxon>
        <taxon>Blaberidae</taxon>
        <taxon>Diplopterinae</taxon>
        <taxon>Diploptera</taxon>
    </lineage>
</organism>